<dbReference type="InParanoid" id="A0A251RPH9"/>
<proteinExistence type="predicted"/>
<gene>
    <name evidence="2" type="ORF">HannXRQ_Chr17g0549321</name>
    <name evidence="1" type="ORF">HanXRQr2_Chr17g0800571</name>
</gene>
<dbReference type="AlphaFoldDB" id="A0A251RPH9"/>
<keyword evidence="3" id="KW-1185">Reference proteome</keyword>
<accession>A0A251RPH9</accession>
<reference evidence="1" key="3">
    <citation type="submission" date="2020-06" db="EMBL/GenBank/DDBJ databases">
        <title>Helianthus annuus Genome sequencing and assembly Release 2.</title>
        <authorList>
            <person name="Gouzy J."/>
            <person name="Langlade N."/>
            <person name="Munos S."/>
        </authorList>
    </citation>
    <scope>NUCLEOTIDE SEQUENCE</scope>
    <source>
        <tissue evidence="1">Leaves</tissue>
    </source>
</reference>
<dbReference type="EMBL" id="CM007906">
    <property type="protein sequence ID" value="OTF86305.1"/>
    <property type="molecule type" value="Genomic_DNA"/>
</dbReference>
<evidence type="ECO:0000313" key="1">
    <source>
        <dbReference type="EMBL" id="KAF5755248.1"/>
    </source>
</evidence>
<name>A0A251RPH9_HELAN</name>
<evidence type="ECO:0000313" key="2">
    <source>
        <dbReference type="EMBL" id="OTF86305.1"/>
    </source>
</evidence>
<reference evidence="2" key="2">
    <citation type="submission" date="2017-02" db="EMBL/GenBank/DDBJ databases">
        <title>Sunflower complete genome.</title>
        <authorList>
            <person name="Langlade N."/>
            <person name="Munos S."/>
        </authorList>
    </citation>
    <scope>NUCLEOTIDE SEQUENCE [LARGE SCALE GENOMIC DNA]</scope>
    <source>
        <tissue evidence="2">Leaves</tissue>
    </source>
</reference>
<reference evidence="1 3" key="1">
    <citation type="journal article" date="2017" name="Nature">
        <title>The sunflower genome provides insights into oil metabolism, flowering and Asterid evolution.</title>
        <authorList>
            <person name="Badouin H."/>
            <person name="Gouzy J."/>
            <person name="Grassa C.J."/>
            <person name="Murat F."/>
            <person name="Staton S.E."/>
            <person name="Cottret L."/>
            <person name="Lelandais-Briere C."/>
            <person name="Owens G.L."/>
            <person name="Carrere S."/>
            <person name="Mayjonade B."/>
            <person name="Legrand L."/>
            <person name="Gill N."/>
            <person name="Kane N.C."/>
            <person name="Bowers J.E."/>
            <person name="Hubner S."/>
            <person name="Bellec A."/>
            <person name="Berard A."/>
            <person name="Berges H."/>
            <person name="Blanchet N."/>
            <person name="Boniface M.C."/>
            <person name="Brunel D."/>
            <person name="Catrice O."/>
            <person name="Chaidir N."/>
            <person name="Claudel C."/>
            <person name="Donnadieu C."/>
            <person name="Faraut T."/>
            <person name="Fievet G."/>
            <person name="Helmstetter N."/>
            <person name="King M."/>
            <person name="Knapp S.J."/>
            <person name="Lai Z."/>
            <person name="Le Paslier M.C."/>
            <person name="Lippi Y."/>
            <person name="Lorenzon L."/>
            <person name="Mandel J.R."/>
            <person name="Marage G."/>
            <person name="Marchand G."/>
            <person name="Marquand E."/>
            <person name="Bret-Mestries E."/>
            <person name="Morien E."/>
            <person name="Nambeesan S."/>
            <person name="Nguyen T."/>
            <person name="Pegot-Espagnet P."/>
            <person name="Pouilly N."/>
            <person name="Raftis F."/>
            <person name="Sallet E."/>
            <person name="Schiex T."/>
            <person name="Thomas J."/>
            <person name="Vandecasteele C."/>
            <person name="Vares D."/>
            <person name="Vear F."/>
            <person name="Vautrin S."/>
            <person name="Crespi M."/>
            <person name="Mangin B."/>
            <person name="Burke J.M."/>
            <person name="Salse J."/>
            <person name="Munos S."/>
            <person name="Vincourt P."/>
            <person name="Rieseberg L.H."/>
            <person name="Langlade N.B."/>
        </authorList>
    </citation>
    <scope>NUCLEOTIDE SEQUENCE [LARGE SCALE GENOMIC DNA]</scope>
    <source>
        <strain evidence="3">cv. SF193</strain>
        <tissue evidence="1">Leaves</tissue>
    </source>
</reference>
<dbReference type="Proteomes" id="UP000215914">
    <property type="component" value="Chromosome 17"/>
</dbReference>
<dbReference type="Gramene" id="mRNA:HanXRQr2_Chr17g0800571">
    <property type="protein sequence ID" value="CDS:HanXRQr2_Chr17g0800571.1"/>
    <property type="gene ID" value="HanXRQr2_Chr17g0800571"/>
</dbReference>
<dbReference type="EMBL" id="MNCJ02000332">
    <property type="protein sequence ID" value="KAF5755248.1"/>
    <property type="molecule type" value="Genomic_DNA"/>
</dbReference>
<evidence type="ECO:0000313" key="3">
    <source>
        <dbReference type="Proteomes" id="UP000215914"/>
    </source>
</evidence>
<protein>
    <submittedName>
        <fullName evidence="2">Uncharacterized protein</fullName>
    </submittedName>
</protein>
<sequence>MILKVLTVASVLRRKRRLQTIDDHATTTAMATPTMAYRHHRSVSNRHLRYGFR</sequence>
<organism evidence="2 3">
    <name type="scientific">Helianthus annuus</name>
    <name type="common">Common sunflower</name>
    <dbReference type="NCBI Taxonomy" id="4232"/>
    <lineage>
        <taxon>Eukaryota</taxon>
        <taxon>Viridiplantae</taxon>
        <taxon>Streptophyta</taxon>
        <taxon>Embryophyta</taxon>
        <taxon>Tracheophyta</taxon>
        <taxon>Spermatophyta</taxon>
        <taxon>Magnoliopsida</taxon>
        <taxon>eudicotyledons</taxon>
        <taxon>Gunneridae</taxon>
        <taxon>Pentapetalae</taxon>
        <taxon>asterids</taxon>
        <taxon>campanulids</taxon>
        <taxon>Asterales</taxon>
        <taxon>Asteraceae</taxon>
        <taxon>Asteroideae</taxon>
        <taxon>Heliantheae alliance</taxon>
        <taxon>Heliantheae</taxon>
        <taxon>Helianthus</taxon>
    </lineage>
</organism>